<dbReference type="GO" id="GO:0005634">
    <property type="term" value="C:nucleus"/>
    <property type="evidence" value="ECO:0007669"/>
    <property type="project" value="TreeGrafter"/>
</dbReference>
<evidence type="ECO:0000313" key="3">
    <source>
        <dbReference type="Proteomes" id="UP000580250"/>
    </source>
</evidence>
<dbReference type="Proteomes" id="UP000580250">
    <property type="component" value="Unassembled WGS sequence"/>
</dbReference>
<dbReference type="GO" id="GO:0001181">
    <property type="term" value="F:RNA polymerase I general transcription initiation factor activity"/>
    <property type="evidence" value="ECO:0007669"/>
    <property type="project" value="InterPro"/>
</dbReference>
<proteinExistence type="inferred from homology"/>
<organism evidence="2 3">
    <name type="scientific">Meloidogyne enterolobii</name>
    <name type="common">Root-knot nematode worm</name>
    <name type="synonym">Meloidogyne mayaguensis</name>
    <dbReference type="NCBI Taxonomy" id="390850"/>
    <lineage>
        <taxon>Eukaryota</taxon>
        <taxon>Metazoa</taxon>
        <taxon>Ecdysozoa</taxon>
        <taxon>Nematoda</taxon>
        <taxon>Chromadorea</taxon>
        <taxon>Rhabditida</taxon>
        <taxon>Tylenchina</taxon>
        <taxon>Tylenchomorpha</taxon>
        <taxon>Tylenchoidea</taxon>
        <taxon>Meloidogynidae</taxon>
        <taxon>Meloidogyninae</taxon>
        <taxon>Meloidogyne</taxon>
    </lineage>
</organism>
<evidence type="ECO:0000313" key="2">
    <source>
        <dbReference type="EMBL" id="CAD2122089.1"/>
    </source>
</evidence>
<sequence>MVQHGIFYSTVQALLFVFCYRYEELNKEENSLSQFNLWNLDKIVFNSLNPLQHISQGVALCFLNLARRFNLFEKNTDNSSLSPKTSTHSMAEISLKRRRAVIDLFFPFSFCSLKICSPLIFPLMRRFTPLEKLCKNVIIDEDEEDIDEEVEQQNNCIEENERENILPIDEGYEEELMCLQSVNEFNNFNNNIILKVIMKNNKKWKFKKRFNWEWYLIKSRENNLNILQKLIAIEGQMIFK</sequence>
<dbReference type="PANTHER" id="PTHR12790:SF0">
    <property type="entry name" value="RNA POLYMERASE I-SPECIFIC TRANSCRIPTION INITIATION FACTOR RRN3-RELATED"/>
    <property type="match status" value="1"/>
</dbReference>
<reference evidence="2 3" key="1">
    <citation type="submission" date="2020-08" db="EMBL/GenBank/DDBJ databases">
        <authorList>
            <person name="Koutsovoulos G."/>
            <person name="Danchin GJ E."/>
        </authorList>
    </citation>
    <scope>NUCLEOTIDE SEQUENCE [LARGE SCALE GENOMIC DNA]</scope>
</reference>
<dbReference type="PANTHER" id="PTHR12790">
    <property type="entry name" value="TRANSCRIPTION INITIATION FACTOR IA RRN3"/>
    <property type="match status" value="1"/>
</dbReference>
<protein>
    <submittedName>
        <fullName evidence="2">Uncharacterized protein</fullName>
    </submittedName>
</protein>
<comment type="similarity">
    <text evidence="1">Belongs to the RRN3 family.</text>
</comment>
<dbReference type="GO" id="GO:0001042">
    <property type="term" value="F:RNA polymerase I core binding"/>
    <property type="evidence" value="ECO:0007669"/>
    <property type="project" value="TreeGrafter"/>
</dbReference>
<evidence type="ECO:0000256" key="1">
    <source>
        <dbReference type="ARBA" id="ARBA00010098"/>
    </source>
</evidence>
<comment type="caution">
    <text evidence="2">The sequence shown here is derived from an EMBL/GenBank/DDBJ whole genome shotgun (WGS) entry which is preliminary data.</text>
</comment>
<dbReference type="Pfam" id="PF05327">
    <property type="entry name" value="RRN3"/>
    <property type="match status" value="1"/>
</dbReference>
<dbReference type="GO" id="GO:0006361">
    <property type="term" value="P:transcription initiation at RNA polymerase I promoter"/>
    <property type="evidence" value="ECO:0007669"/>
    <property type="project" value="InterPro"/>
</dbReference>
<dbReference type="EMBL" id="CAJEWN010000001">
    <property type="protein sequence ID" value="CAD2122089.1"/>
    <property type="molecule type" value="Genomic_DNA"/>
</dbReference>
<dbReference type="InterPro" id="IPR007991">
    <property type="entry name" value="RNA_pol_I_trans_ini_fac_RRN3"/>
</dbReference>
<name>A0A6V7TH40_MELEN</name>
<dbReference type="AlphaFoldDB" id="A0A6V7TH40"/>
<accession>A0A6V7TH40</accession>
<gene>
    <name evidence="2" type="ORF">MENT_LOCUS14</name>
</gene>
<dbReference type="OrthoDB" id="26970at2759"/>